<dbReference type="GO" id="GO:0034058">
    <property type="term" value="P:endosomal vesicle fusion"/>
    <property type="evidence" value="ECO:0007669"/>
    <property type="project" value="TreeGrafter"/>
</dbReference>
<dbReference type="GO" id="GO:0016020">
    <property type="term" value="C:membrane"/>
    <property type="evidence" value="ECO:0007669"/>
    <property type="project" value="TreeGrafter"/>
</dbReference>
<keyword evidence="2" id="KW-0813">Transport</keyword>
<feature type="region of interest" description="Disordered" evidence="5">
    <location>
        <begin position="248"/>
        <end position="281"/>
    </location>
</feature>
<dbReference type="PANTHER" id="PTHR12894">
    <property type="entry name" value="CNH DOMAIN CONTAINING"/>
    <property type="match status" value="1"/>
</dbReference>
<accession>A0A5K1K3R2</accession>
<dbReference type="Pfam" id="PF00780">
    <property type="entry name" value="CNH"/>
    <property type="match status" value="1"/>
</dbReference>
<evidence type="ECO:0000256" key="5">
    <source>
        <dbReference type="SAM" id="MobiDB-lite"/>
    </source>
</evidence>
<dbReference type="EMBL" id="LR728483">
    <property type="protein sequence ID" value="VWP00442.1"/>
    <property type="molecule type" value="Genomic_DNA"/>
</dbReference>
<keyword evidence="4" id="KW-0653">Protein transport</keyword>
<name>A0A5K1K3R2_9APHY</name>
<dbReference type="PROSITE" id="PS50219">
    <property type="entry name" value="CNH"/>
    <property type="match status" value="1"/>
</dbReference>
<sequence>MLDRQIHFYTLPALDVVSHNLIKPIRNVVTFAVDEQHLKRPPQFLNEVPAPVEPIEFCVIKRSAVSLYSLRERLFFQKEIPLPSGGVLARRTGKYLCVADRENYGMIDLEQASMIPLLPISQAPDTTLVVKPSITIISESEFLILSWTGASTLGVFITGDGDPVRGTLEWPSHPEAISLDYPYVTTLLPNNTIEIHSIETQSIVQVIPAPPEGSSPPDGDRKVLVTCQNGFFIPSTQRSEKLRMMPQRLIRKPATPGRENGGDTIARGEDNTVPDIPALDV</sequence>
<dbReference type="AlphaFoldDB" id="A0A5K1K3R2"/>
<dbReference type="InterPro" id="IPR032914">
    <property type="entry name" value="Vam6/VPS39/TRAP1"/>
</dbReference>
<evidence type="ECO:0000256" key="2">
    <source>
        <dbReference type="ARBA" id="ARBA00022448"/>
    </source>
</evidence>
<protein>
    <recommendedName>
        <fullName evidence="6">CNH domain-containing protein</fullName>
    </recommendedName>
</protein>
<evidence type="ECO:0000259" key="6">
    <source>
        <dbReference type="PROSITE" id="PS50219"/>
    </source>
</evidence>
<reference evidence="7" key="1">
    <citation type="submission" date="2019-10" db="EMBL/GenBank/DDBJ databases">
        <authorList>
            <person name="Nor Muhammad N."/>
        </authorList>
    </citation>
    <scope>NUCLEOTIDE SEQUENCE</scope>
</reference>
<keyword evidence="3" id="KW-0963">Cytoplasm</keyword>
<proteinExistence type="predicted"/>
<dbReference type="GO" id="GO:0006914">
    <property type="term" value="P:autophagy"/>
    <property type="evidence" value="ECO:0007669"/>
    <property type="project" value="TreeGrafter"/>
</dbReference>
<evidence type="ECO:0000313" key="7">
    <source>
        <dbReference type="EMBL" id="VWP00442.1"/>
    </source>
</evidence>
<evidence type="ECO:0000256" key="4">
    <source>
        <dbReference type="ARBA" id="ARBA00022927"/>
    </source>
</evidence>
<evidence type="ECO:0000256" key="3">
    <source>
        <dbReference type="ARBA" id="ARBA00022490"/>
    </source>
</evidence>
<dbReference type="GO" id="GO:0015031">
    <property type="term" value="P:protein transport"/>
    <property type="evidence" value="ECO:0007669"/>
    <property type="project" value="UniProtKB-KW"/>
</dbReference>
<comment type="subcellular location">
    <subcellularLocation>
        <location evidence="1">Cytoplasm</location>
    </subcellularLocation>
</comment>
<dbReference type="InterPro" id="IPR001180">
    <property type="entry name" value="CNH_dom"/>
</dbReference>
<gene>
    <name evidence="7" type="primary">I1RE58</name>
</gene>
<organism evidence="7">
    <name type="scientific">Ganoderma boninense</name>
    <dbReference type="NCBI Taxonomy" id="34458"/>
    <lineage>
        <taxon>Eukaryota</taxon>
        <taxon>Fungi</taxon>
        <taxon>Dikarya</taxon>
        <taxon>Basidiomycota</taxon>
        <taxon>Agaricomycotina</taxon>
        <taxon>Agaricomycetes</taxon>
        <taxon>Polyporales</taxon>
        <taxon>Polyporaceae</taxon>
        <taxon>Ganoderma</taxon>
    </lineage>
</organism>
<dbReference type="GO" id="GO:0005737">
    <property type="term" value="C:cytoplasm"/>
    <property type="evidence" value="ECO:0007669"/>
    <property type="project" value="UniProtKB-SubCell"/>
</dbReference>
<feature type="domain" description="CNH" evidence="6">
    <location>
        <begin position="1"/>
        <end position="222"/>
    </location>
</feature>
<evidence type="ECO:0000256" key="1">
    <source>
        <dbReference type="ARBA" id="ARBA00004496"/>
    </source>
</evidence>
<dbReference type="PANTHER" id="PTHR12894:SF27">
    <property type="entry name" value="TRANSFORMING GROWTH FACTOR-BETA RECEPTOR-ASSOCIATED PROTEIN 1"/>
    <property type="match status" value="1"/>
</dbReference>